<sequence length="57" mass="6765">MKIGEFSKKYDLSPDTIRYYIQLGLIFPKKIGKQNIFSLENEIELKNQIQNLLILYT</sequence>
<comment type="caution">
    <text evidence="2">The sequence shown here is derived from an EMBL/GenBank/DDBJ whole genome shotgun (WGS) entry which is preliminary data.</text>
</comment>
<keyword evidence="2" id="KW-0238">DNA-binding</keyword>
<feature type="domain" description="HTH merR-type" evidence="1">
    <location>
        <begin position="1"/>
        <end position="26"/>
    </location>
</feature>
<dbReference type="Gene3D" id="1.10.1660.10">
    <property type="match status" value="1"/>
</dbReference>
<dbReference type="Proteomes" id="UP000263486">
    <property type="component" value="Unassembled WGS sequence"/>
</dbReference>
<evidence type="ECO:0000259" key="1">
    <source>
        <dbReference type="PROSITE" id="PS50937"/>
    </source>
</evidence>
<dbReference type="PROSITE" id="PS50937">
    <property type="entry name" value="HTH_MERR_2"/>
    <property type="match status" value="1"/>
</dbReference>
<dbReference type="Pfam" id="PF00376">
    <property type="entry name" value="MerR"/>
    <property type="match status" value="1"/>
</dbReference>
<reference evidence="2 3" key="1">
    <citation type="submission" date="2018-08" db="EMBL/GenBank/DDBJ databases">
        <title>Draft genome sequence of Psychrilyobacter sp. strain SD5 isolated from Black Sea water.</title>
        <authorList>
            <person name="Yadav S."/>
            <person name="Villanueva L."/>
            <person name="Damste J.S.S."/>
        </authorList>
    </citation>
    <scope>NUCLEOTIDE SEQUENCE [LARGE SCALE GENOMIC DNA]</scope>
    <source>
        <strain evidence="2 3">SD5</strain>
    </source>
</reference>
<dbReference type="InterPro" id="IPR009061">
    <property type="entry name" value="DNA-bd_dom_put_sf"/>
</dbReference>
<protein>
    <submittedName>
        <fullName evidence="2">MerR family DNA-binding transcriptional regulator</fullName>
    </submittedName>
</protein>
<keyword evidence="3" id="KW-1185">Reference proteome</keyword>
<dbReference type="EMBL" id="QUAJ01000039">
    <property type="protein sequence ID" value="REI39579.1"/>
    <property type="molecule type" value="Genomic_DNA"/>
</dbReference>
<organism evidence="2 3">
    <name type="scientific">Psychrilyobacter piezotolerans</name>
    <dbReference type="NCBI Taxonomy" id="2293438"/>
    <lineage>
        <taxon>Bacteria</taxon>
        <taxon>Fusobacteriati</taxon>
        <taxon>Fusobacteriota</taxon>
        <taxon>Fusobacteriia</taxon>
        <taxon>Fusobacteriales</taxon>
        <taxon>Fusobacteriaceae</taxon>
        <taxon>Psychrilyobacter</taxon>
    </lineage>
</organism>
<dbReference type="SUPFAM" id="SSF46955">
    <property type="entry name" value="Putative DNA-binding domain"/>
    <property type="match status" value="1"/>
</dbReference>
<evidence type="ECO:0000313" key="2">
    <source>
        <dbReference type="EMBL" id="REI39579.1"/>
    </source>
</evidence>
<evidence type="ECO:0000313" key="3">
    <source>
        <dbReference type="Proteomes" id="UP000263486"/>
    </source>
</evidence>
<dbReference type="RefSeq" id="WP_114643555.1">
    <property type="nucleotide sequence ID" value="NZ_JAACIO010000037.1"/>
</dbReference>
<name>A0ABX9KDD8_9FUSO</name>
<proteinExistence type="predicted"/>
<accession>A0ABX9KDD8</accession>
<dbReference type="InterPro" id="IPR000551">
    <property type="entry name" value="MerR-type_HTH_dom"/>
</dbReference>
<dbReference type="GO" id="GO:0003677">
    <property type="term" value="F:DNA binding"/>
    <property type="evidence" value="ECO:0007669"/>
    <property type="project" value="UniProtKB-KW"/>
</dbReference>
<gene>
    <name evidence="2" type="ORF">DYH56_14325</name>
</gene>